<proteinExistence type="predicted"/>
<name>A0A9D3XNX0_9SAUR</name>
<comment type="caution">
    <text evidence="1">The sequence shown here is derived from an EMBL/GenBank/DDBJ whole genome shotgun (WGS) entry which is preliminary data.</text>
</comment>
<accession>A0A9D3XNX0</accession>
<dbReference type="AlphaFoldDB" id="A0A9D3XNX0"/>
<reference evidence="1" key="1">
    <citation type="submission" date="2021-09" db="EMBL/GenBank/DDBJ databases">
        <title>The genome of Mauremys mutica provides insights into the evolution of semi-aquatic lifestyle.</title>
        <authorList>
            <person name="Gong S."/>
            <person name="Gao Y."/>
        </authorList>
    </citation>
    <scope>NUCLEOTIDE SEQUENCE</scope>
    <source>
        <strain evidence="1">MM-2020</strain>
        <tissue evidence="1">Muscle</tissue>
    </source>
</reference>
<evidence type="ECO:0000313" key="1">
    <source>
        <dbReference type="EMBL" id="KAH1183412.1"/>
    </source>
</evidence>
<keyword evidence="2" id="KW-1185">Reference proteome</keyword>
<protein>
    <submittedName>
        <fullName evidence="1">Uncharacterized protein</fullName>
    </submittedName>
</protein>
<evidence type="ECO:0000313" key="2">
    <source>
        <dbReference type="Proteomes" id="UP000827986"/>
    </source>
</evidence>
<dbReference type="EMBL" id="JAHDVG010000466">
    <property type="protein sequence ID" value="KAH1183412.1"/>
    <property type="molecule type" value="Genomic_DNA"/>
</dbReference>
<dbReference type="Proteomes" id="UP000827986">
    <property type="component" value="Unassembled WGS sequence"/>
</dbReference>
<organism evidence="1 2">
    <name type="scientific">Mauremys mutica</name>
    <name type="common">yellowpond turtle</name>
    <dbReference type="NCBI Taxonomy" id="74926"/>
    <lineage>
        <taxon>Eukaryota</taxon>
        <taxon>Metazoa</taxon>
        <taxon>Chordata</taxon>
        <taxon>Craniata</taxon>
        <taxon>Vertebrata</taxon>
        <taxon>Euteleostomi</taxon>
        <taxon>Archelosauria</taxon>
        <taxon>Testudinata</taxon>
        <taxon>Testudines</taxon>
        <taxon>Cryptodira</taxon>
        <taxon>Durocryptodira</taxon>
        <taxon>Testudinoidea</taxon>
        <taxon>Geoemydidae</taxon>
        <taxon>Geoemydinae</taxon>
        <taxon>Mauremys</taxon>
    </lineage>
</organism>
<sequence>MSPQRTKPGPPAPLHGLCPAPSLPSTVKNHCNLTVHNKALWRDGWAGASGSGTAGSWGVPRPGETSCGGSIGKLWDTSISLVNWNSTCREGLWQRKHLGFSCLSPGGEEEAAVGPV</sequence>
<gene>
    <name evidence="1" type="ORF">KIL84_004904</name>
</gene>